<gene>
    <name evidence="2" type="ORF">TELCIR_23451</name>
</gene>
<reference evidence="2 3" key="1">
    <citation type="submission" date="2015-09" db="EMBL/GenBank/DDBJ databases">
        <title>Draft genome of the parasitic nematode Teladorsagia circumcincta isolate WARC Sus (inbred).</title>
        <authorList>
            <person name="Mitreva M."/>
        </authorList>
    </citation>
    <scope>NUCLEOTIDE SEQUENCE [LARGE SCALE GENOMIC DNA]</scope>
    <source>
        <strain evidence="2 3">S</strain>
    </source>
</reference>
<feature type="domain" description="PiggyBac transposable element-derived protein" evidence="1">
    <location>
        <begin position="172"/>
        <end position="263"/>
    </location>
</feature>
<organism evidence="2 3">
    <name type="scientific">Teladorsagia circumcincta</name>
    <name type="common">Brown stomach worm</name>
    <name type="synonym">Ostertagia circumcincta</name>
    <dbReference type="NCBI Taxonomy" id="45464"/>
    <lineage>
        <taxon>Eukaryota</taxon>
        <taxon>Metazoa</taxon>
        <taxon>Ecdysozoa</taxon>
        <taxon>Nematoda</taxon>
        <taxon>Chromadorea</taxon>
        <taxon>Rhabditida</taxon>
        <taxon>Rhabditina</taxon>
        <taxon>Rhabditomorpha</taxon>
        <taxon>Strongyloidea</taxon>
        <taxon>Trichostrongylidae</taxon>
        <taxon>Teladorsagia</taxon>
    </lineage>
</organism>
<dbReference type="EMBL" id="KZ388316">
    <property type="protein sequence ID" value="PIO55165.1"/>
    <property type="molecule type" value="Genomic_DNA"/>
</dbReference>
<dbReference type="OrthoDB" id="5810550at2759"/>
<accession>A0A2G9TB44</accession>
<evidence type="ECO:0000313" key="2">
    <source>
        <dbReference type="EMBL" id="PIO55165.1"/>
    </source>
</evidence>
<evidence type="ECO:0000259" key="1">
    <source>
        <dbReference type="Pfam" id="PF13843"/>
    </source>
</evidence>
<dbReference type="InterPro" id="IPR029526">
    <property type="entry name" value="PGBD"/>
</dbReference>
<dbReference type="Proteomes" id="UP000230423">
    <property type="component" value="Unassembled WGS sequence"/>
</dbReference>
<sequence length="359" mass="41782">MEKTNMYSIHKTGKCIDATVQEIRKIVGAHILMGVVQFPRLRMYWSPATRIHFFDELRLSRNRFETLRNNLHIVDVNADHDQRDKLWKVRPIISSFENRCEQLELEENLCIDESIIPFEGQLSIKQYVKGKPNPWGVKVFMLCGASGIIYARLYIKAQLHFLKICMDNTPLRMKCPLKSEKELQKIGRGSSDSLVTEDGKIVAVRWYDNKVVNMASNFVGIEPQDEVKRWDRKAGEYRMVTRPSVIRYYNNSMGGVDKNDPNRTISHLYSIEKMDITSHIPLLQLGSLQFMARVSARYEPGMRIWKGFATIYCGNCRKPSILRIRQCTEARKTTVRSFKYEFTCSHASQTPEAQRDTWK</sequence>
<keyword evidence="3" id="KW-1185">Reference proteome</keyword>
<proteinExistence type="predicted"/>
<dbReference type="AlphaFoldDB" id="A0A2G9TB44"/>
<name>A0A2G9TB44_TELCI</name>
<evidence type="ECO:0000313" key="3">
    <source>
        <dbReference type="Proteomes" id="UP000230423"/>
    </source>
</evidence>
<feature type="domain" description="PiggyBac transposable element-derived protein" evidence="1">
    <location>
        <begin position="2"/>
        <end position="151"/>
    </location>
</feature>
<dbReference type="PANTHER" id="PTHR47272:SF1">
    <property type="entry name" value="PIGGYBAC TRANSPOSABLE ELEMENT-DERIVED PROTEIN 3-LIKE"/>
    <property type="match status" value="1"/>
</dbReference>
<protein>
    <recommendedName>
        <fullName evidence="1">PiggyBac transposable element-derived protein domain-containing protein</fullName>
    </recommendedName>
</protein>
<dbReference type="PANTHER" id="PTHR47272">
    <property type="entry name" value="DDE_TNP_1_7 DOMAIN-CONTAINING PROTEIN"/>
    <property type="match status" value="1"/>
</dbReference>
<dbReference type="Pfam" id="PF13843">
    <property type="entry name" value="DDE_Tnp_1_7"/>
    <property type="match status" value="2"/>
</dbReference>